<dbReference type="EMBL" id="CAMKVN010002310">
    <property type="protein sequence ID" value="CAI2180544.1"/>
    <property type="molecule type" value="Genomic_DNA"/>
</dbReference>
<protein>
    <submittedName>
        <fullName evidence="1">6071_t:CDS:1</fullName>
    </submittedName>
</protein>
<feature type="non-terminal residue" evidence="1">
    <location>
        <position position="1"/>
    </location>
</feature>
<comment type="caution">
    <text evidence="1">The sequence shown here is derived from an EMBL/GenBank/DDBJ whole genome shotgun (WGS) entry which is preliminary data.</text>
</comment>
<dbReference type="Proteomes" id="UP001153678">
    <property type="component" value="Unassembled WGS sequence"/>
</dbReference>
<dbReference type="OrthoDB" id="2436157at2759"/>
<name>A0A9W4WRB1_9GLOM</name>
<proteinExistence type="predicted"/>
<dbReference type="AlphaFoldDB" id="A0A9W4WRB1"/>
<evidence type="ECO:0000313" key="2">
    <source>
        <dbReference type="Proteomes" id="UP001153678"/>
    </source>
</evidence>
<gene>
    <name evidence="1" type="ORF">FWILDA_LOCUS9634</name>
</gene>
<accession>A0A9W4WRB1</accession>
<keyword evidence="2" id="KW-1185">Reference proteome</keyword>
<organism evidence="1 2">
    <name type="scientific">Funneliformis geosporum</name>
    <dbReference type="NCBI Taxonomy" id="1117311"/>
    <lineage>
        <taxon>Eukaryota</taxon>
        <taxon>Fungi</taxon>
        <taxon>Fungi incertae sedis</taxon>
        <taxon>Mucoromycota</taxon>
        <taxon>Glomeromycotina</taxon>
        <taxon>Glomeromycetes</taxon>
        <taxon>Glomerales</taxon>
        <taxon>Glomeraceae</taxon>
        <taxon>Funneliformis</taxon>
    </lineage>
</organism>
<reference evidence="1" key="1">
    <citation type="submission" date="2022-08" db="EMBL/GenBank/DDBJ databases">
        <authorList>
            <person name="Kallberg Y."/>
            <person name="Tangrot J."/>
            <person name="Rosling A."/>
        </authorList>
    </citation>
    <scope>NUCLEOTIDE SEQUENCE</scope>
    <source>
        <strain evidence="1">Wild A</strain>
    </source>
</reference>
<sequence>PGSNISNALKNLLSYIILELKDNSYHLLIKSYLALGQINEAVETNGLKK</sequence>
<evidence type="ECO:0000313" key="1">
    <source>
        <dbReference type="EMBL" id="CAI2180544.1"/>
    </source>
</evidence>